<keyword evidence="1" id="KW-0812">Transmembrane</keyword>
<sequence length="381" mass="42630">MHHVFHVETDSAEESVQGKVGRPWASGFRFFCVCVCVFTCPIALALGWFTHEWFRQRMDEFKFEFEVCSTRHLGLDEPSHWVSYRQLHREACKDVEQNLSDKARILIFDSHDGGFGDQSNGLSTSLYLAMLTRRALFVNWTHEDTDFGAFLGNNALNLALPLNFRGNCTRARTSGNKHWGGIYADILDEAPCLIIHTNMPPSIMLEILEGTVYNMSGTIVPKTHAVGCAMRYLFSFETAYASMEDQVRLVMSRDNGPIPAQYLGVHMRFGDGSFEGSNGSNTTRKLVADAIGCAIRLGHQTFEANDDWGIFFASDSPSAREIAISDQRAMVIMVSTGPCHTSSHHSNGLPCSLWGFMGDQLMLQRARGASCSLRRFWTRVG</sequence>
<reference evidence="2" key="1">
    <citation type="submission" date="2023-10" db="EMBL/GenBank/DDBJ databases">
        <authorList>
            <person name="Chen Y."/>
            <person name="Shah S."/>
            <person name="Dougan E. K."/>
            <person name="Thang M."/>
            <person name="Chan C."/>
        </authorList>
    </citation>
    <scope>NUCLEOTIDE SEQUENCE [LARGE SCALE GENOMIC DNA]</scope>
</reference>
<dbReference type="EMBL" id="CAUYUJ010021004">
    <property type="protein sequence ID" value="CAK0901949.1"/>
    <property type="molecule type" value="Genomic_DNA"/>
</dbReference>
<proteinExistence type="predicted"/>
<accession>A0ABN9XUI7</accession>
<evidence type="ECO:0000313" key="2">
    <source>
        <dbReference type="EMBL" id="CAK0901949.1"/>
    </source>
</evidence>
<name>A0ABN9XUI7_9DINO</name>
<keyword evidence="1" id="KW-1133">Transmembrane helix</keyword>
<keyword evidence="3" id="KW-1185">Reference proteome</keyword>
<protein>
    <submittedName>
        <fullName evidence="2">Uncharacterized protein</fullName>
    </submittedName>
</protein>
<gene>
    <name evidence="2" type="ORF">PCOR1329_LOCUS78735</name>
</gene>
<evidence type="ECO:0000313" key="3">
    <source>
        <dbReference type="Proteomes" id="UP001189429"/>
    </source>
</evidence>
<feature type="transmembrane region" description="Helical" evidence="1">
    <location>
        <begin position="28"/>
        <end position="49"/>
    </location>
</feature>
<dbReference type="Proteomes" id="UP001189429">
    <property type="component" value="Unassembled WGS sequence"/>
</dbReference>
<keyword evidence="1" id="KW-0472">Membrane</keyword>
<organism evidence="2 3">
    <name type="scientific">Prorocentrum cordatum</name>
    <dbReference type="NCBI Taxonomy" id="2364126"/>
    <lineage>
        <taxon>Eukaryota</taxon>
        <taxon>Sar</taxon>
        <taxon>Alveolata</taxon>
        <taxon>Dinophyceae</taxon>
        <taxon>Prorocentrales</taxon>
        <taxon>Prorocentraceae</taxon>
        <taxon>Prorocentrum</taxon>
    </lineage>
</organism>
<evidence type="ECO:0000256" key="1">
    <source>
        <dbReference type="SAM" id="Phobius"/>
    </source>
</evidence>
<comment type="caution">
    <text evidence="2">The sequence shown here is derived from an EMBL/GenBank/DDBJ whole genome shotgun (WGS) entry which is preliminary data.</text>
</comment>